<evidence type="ECO:0000256" key="2">
    <source>
        <dbReference type="RuleBase" id="RU003876"/>
    </source>
</evidence>
<protein>
    <submittedName>
        <fullName evidence="4">TSPY</fullName>
    </submittedName>
</protein>
<dbReference type="EMBL" id="AF205114">
    <property type="protein sequence ID" value="AAF63962.1"/>
    <property type="molecule type" value="mRNA"/>
</dbReference>
<accession>Q9JHA3</accession>
<dbReference type="InterPro" id="IPR037231">
    <property type="entry name" value="NAP-like_sf"/>
</dbReference>
<feature type="region of interest" description="Disordered" evidence="3">
    <location>
        <begin position="99"/>
        <end position="121"/>
    </location>
</feature>
<organism evidence="4">
    <name type="scientific">Mus platythrix</name>
    <name type="common">Flat-haired mouse</name>
    <name type="synonym">Pyromys platythrix</name>
    <dbReference type="NCBI Taxonomy" id="10101"/>
    <lineage>
        <taxon>Eukaryota</taxon>
        <taxon>Metazoa</taxon>
        <taxon>Chordata</taxon>
        <taxon>Craniata</taxon>
        <taxon>Vertebrata</taxon>
        <taxon>Euteleostomi</taxon>
        <taxon>Mammalia</taxon>
        <taxon>Eutheria</taxon>
        <taxon>Euarchontoglires</taxon>
        <taxon>Glires</taxon>
        <taxon>Rodentia</taxon>
        <taxon>Myomorpha</taxon>
        <taxon>Muroidea</taxon>
        <taxon>Muridae</taxon>
        <taxon>Murinae</taxon>
        <taxon>Mus</taxon>
        <taxon>Pyromys</taxon>
    </lineage>
</organism>
<dbReference type="InterPro" id="IPR002164">
    <property type="entry name" value="NAP_family"/>
</dbReference>
<dbReference type="Gene3D" id="3.30.1120.90">
    <property type="entry name" value="Nucleosome assembly protein"/>
    <property type="match status" value="1"/>
</dbReference>
<dbReference type="GO" id="GO:0005634">
    <property type="term" value="C:nucleus"/>
    <property type="evidence" value="ECO:0007669"/>
    <property type="project" value="InterPro"/>
</dbReference>
<evidence type="ECO:0000256" key="3">
    <source>
        <dbReference type="SAM" id="MobiDB-lite"/>
    </source>
</evidence>
<dbReference type="Gene3D" id="1.20.5.1500">
    <property type="match status" value="1"/>
</dbReference>
<dbReference type="AlphaFoldDB" id="Q9JHA3"/>
<proteinExistence type="evidence at transcript level"/>
<reference evidence="4" key="1">
    <citation type="journal article" date="2000" name="Mamm. Genome">
        <title>Silencing of the Y-chromosomal gene tspy during murine evolution.</title>
        <authorList>
            <person name="Schubert S."/>
            <person name="Dechend F."/>
            <person name="Skawran B."/>
            <person name="Kunze B."/>
            <person name="Winking H."/>
            <person name="Weile C."/>
            <person name="Romer I."/>
            <person name="Hemberger M."/>
            <person name="Fundele R."/>
            <person name="Sharma T."/>
            <person name="Schmidtke J."/>
        </authorList>
    </citation>
    <scope>NUCLEOTIDE SEQUENCE</scope>
</reference>
<dbReference type="Pfam" id="PF00956">
    <property type="entry name" value="NAP"/>
    <property type="match status" value="1"/>
</dbReference>
<dbReference type="GO" id="GO:0006334">
    <property type="term" value="P:nucleosome assembly"/>
    <property type="evidence" value="ECO:0007669"/>
    <property type="project" value="InterPro"/>
</dbReference>
<comment type="similarity">
    <text evidence="1 2">Belongs to the nucleosome assembly protein (NAP) family.</text>
</comment>
<evidence type="ECO:0000256" key="1">
    <source>
        <dbReference type="ARBA" id="ARBA00009947"/>
    </source>
</evidence>
<gene>
    <name evidence="4" type="primary">tspy</name>
</gene>
<dbReference type="PANTHER" id="PTHR11875">
    <property type="entry name" value="TESTIS-SPECIFIC Y-ENCODED PROTEIN"/>
    <property type="match status" value="1"/>
</dbReference>
<evidence type="ECO:0000313" key="4">
    <source>
        <dbReference type="EMBL" id="AAF63962.1"/>
    </source>
</evidence>
<name>Q9JHA3_MUSPL</name>
<dbReference type="SUPFAM" id="SSF143113">
    <property type="entry name" value="NAP-like"/>
    <property type="match status" value="1"/>
</dbReference>
<sequence length="334" mass="38129">METLEEESMGIAPQEFQELVLLESSIRKGEAPIQASEQSPSAPPGDNQMVKPLVMGGPVEDKVPVAEVLHRPDTCEEGHEAAMGELKVTEMVDVKNEGENLKGHKQKGEQDQQPELEKDPEQACDFKDQYGIQRLPQSEGRPAECRSKTEELELLQLELSFVNALCSGAYARIKAKVAKMRKSHFERRKTIIQGIPGFWAKTMMNHPQMSSIISNQDEDLLNYMLSLEVEEYNPGLRMCRMMFFFSESPFFWNDIVTKDYQLTIMGYKESGSSIIEWIGQTEHGYANCMQETTRLTFFNWLCAHKFPGSNRIAEVIMDDLWPNPLYYYPKGDHS</sequence>
<feature type="region of interest" description="Disordered" evidence="3">
    <location>
        <begin position="29"/>
        <end position="50"/>
    </location>
</feature>